<dbReference type="SUPFAM" id="SSF56601">
    <property type="entry name" value="beta-lactamase/transpeptidase-like"/>
    <property type="match status" value="1"/>
</dbReference>
<evidence type="ECO:0000256" key="6">
    <source>
        <dbReference type="ARBA" id="ARBA00022960"/>
    </source>
</evidence>
<keyword evidence="11" id="KW-0175">Coiled coil</keyword>
<dbReference type="GO" id="GO:0008658">
    <property type="term" value="F:penicillin binding"/>
    <property type="evidence" value="ECO:0007669"/>
    <property type="project" value="InterPro"/>
</dbReference>
<keyword evidence="5 13" id="KW-0812">Transmembrane</keyword>
<dbReference type="GO" id="GO:0008360">
    <property type="term" value="P:regulation of cell shape"/>
    <property type="evidence" value="ECO:0007669"/>
    <property type="project" value="UniProtKB-KW"/>
</dbReference>
<evidence type="ECO:0000256" key="9">
    <source>
        <dbReference type="ARBA" id="ARBA00023136"/>
    </source>
</evidence>
<evidence type="ECO:0000256" key="2">
    <source>
        <dbReference type="ARBA" id="ARBA00004236"/>
    </source>
</evidence>
<dbReference type="Gene3D" id="1.10.10.1230">
    <property type="entry name" value="Penicillin-binding protein, N-terminal non-catalytic domain, head sub-domain"/>
    <property type="match status" value="1"/>
</dbReference>
<dbReference type="PANTHER" id="PTHR30627">
    <property type="entry name" value="PEPTIDOGLYCAN D,D-TRANSPEPTIDASE"/>
    <property type="match status" value="1"/>
</dbReference>
<comment type="similarity">
    <text evidence="3">Belongs to the transpeptidase family.</text>
</comment>
<dbReference type="EMBL" id="JADCKB010000007">
    <property type="protein sequence ID" value="MBE5039766.1"/>
    <property type="molecule type" value="Genomic_DNA"/>
</dbReference>
<evidence type="ECO:0000256" key="13">
    <source>
        <dbReference type="SAM" id="Phobius"/>
    </source>
</evidence>
<protein>
    <recommendedName>
        <fullName evidence="18">Penicillin-binding protein 2</fullName>
    </recommendedName>
</protein>
<keyword evidence="6" id="KW-0133">Cell shape</keyword>
<dbReference type="AlphaFoldDB" id="A0A9D5LXL2"/>
<keyword evidence="4" id="KW-1003">Cell membrane</keyword>
<dbReference type="Gene3D" id="3.40.710.10">
    <property type="entry name" value="DD-peptidase/beta-lactamase superfamily"/>
    <property type="match status" value="1"/>
</dbReference>
<feature type="transmembrane region" description="Helical" evidence="13">
    <location>
        <begin position="35"/>
        <end position="54"/>
    </location>
</feature>
<feature type="domain" description="Penicillin-binding protein dimerisation" evidence="15">
    <location>
        <begin position="78"/>
        <end position="356"/>
    </location>
</feature>
<dbReference type="Pfam" id="PF00905">
    <property type="entry name" value="Transpeptidase"/>
    <property type="match status" value="1"/>
</dbReference>
<evidence type="ECO:0000259" key="15">
    <source>
        <dbReference type="Pfam" id="PF03717"/>
    </source>
</evidence>
<dbReference type="Pfam" id="PF03717">
    <property type="entry name" value="PBP_dimer"/>
    <property type="match status" value="1"/>
</dbReference>
<comment type="caution">
    <text evidence="16">The sequence shown here is derived from an EMBL/GenBank/DDBJ whole genome shotgun (WGS) entry which is preliminary data.</text>
</comment>
<evidence type="ECO:0008006" key="18">
    <source>
        <dbReference type="Google" id="ProtNLM"/>
    </source>
</evidence>
<feature type="compositionally biased region" description="Low complexity" evidence="12">
    <location>
        <begin position="750"/>
        <end position="760"/>
    </location>
</feature>
<evidence type="ECO:0000313" key="16">
    <source>
        <dbReference type="EMBL" id="MBE5039766.1"/>
    </source>
</evidence>
<feature type="compositionally biased region" description="Basic and acidic residues" evidence="12">
    <location>
        <begin position="726"/>
        <end position="749"/>
    </location>
</feature>
<dbReference type="Proteomes" id="UP000806542">
    <property type="component" value="Unassembled WGS sequence"/>
</dbReference>
<evidence type="ECO:0000256" key="1">
    <source>
        <dbReference type="ARBA" id="ARBA00004167"/>
    </source>
</evidence>
<comment type="subcellular location">
    <subcellularLocation>
        <location evidence="2">Cell membrane</location>
    </subcellularLocation>
    <subcellularLocation>
        <location evidence="1">Membrane</location>
        <topology evidence="1">Single-pass membrane protein</topology>
    </subcellularLocation>
</comment>
<evidence type="ECO:0000256" key="3">
    <source>
        <dbReference type="ARBA" id="ARBA00007171"/>
    </source>
</evidence>
<dbReference type="GO" id="GO:0071555">
    <property type="term" value="P:cell wall organization"/>
    <property type="evidence" value="ECO:0007669"/>
    <property type="project" value="UniProtKB-KW"/>
</dbReference>
<evidence type="ECO:0000313" key="17">
    <source>
        <dbReference type="Proteomes" id="UP000806542"/>
    </source>
</evidence>
<keyword evidence="7" id="KW-0573">Peptidoglycan synthesis</keyword>
<organism evidence="16 17">
    <name type="scientific">Ructibacterium gallinarum</name>
    <dbReference type="NCBI Taxonomy" id="2779355"/>
    <lineage>
        <taxon>Bacteria</taxon>
        <taxon>Bacillati</taxon>
        <taxon>Bacillota</taxon>
        <taxon>Clostridia</taxon>
        <taxon>Eubacteriales</taxon>
        <taxon>Oscillospiraceae</taxon>
        <taxon>Ructibacterium</taxon>
    </lineage>
</organism>
<sequence>MADEAAAFETNFLILEIKRQKEGDGLDGKGFNNRYIIVLALIGVLVLACVIRLFDLQVVKGESYRQQAEQRLLRAYPVKAPRGEILDRYGNPFVENEMGYAIQFQKIDLSDDELNEEILAVSRLVTEDGGSLESEFPVFYDEKNQKWGFVYTDGQEELEEVKKAEESDKQAIKEAADSEEEIDADAAATLKAEQEKKLQTWKEENKLTQYSDARQIMEYYRSKYAVAGKYTEQELLHIVSVRYDMEKSNFSASNPYIIARDVSDEVVQQLKERGMDFPGVEVEIEPIRVFANGSMAAHILGRTGKIYAEEYQELKDQGYGMNDIVGKDGLEKVLEPYLKGKDGYKSVSMSRSGGVTEILQSQPVEPGNYAKLTLDMELQAAMEESLEKNITDAVGKNGAGGAIAIVPSTGEVLAMASYPTYDPSTFDEDYEKLVQAKSKPLFNRVLNGTYSPGSTFKPLTAIAGLESGVIQPDTYIQDKGKYTYYPSYQPTCLIYSSTGATHGTIEVSEALGVSCNYFFFEIGRLMGIETLDEYASYFGLGEETGIELPESKGLLASPEHREEIGEEWYPGDVLQAAIGQSDNLFTPAQLANYVATLLNKGTRYKLHLISEVVDYDTKEAVYKKEPEILSEHPIADTTFEKVTNGMRQVVTNGTARAAFSTCEYKVAGKTGTAEVPDDADNVLFVGFAPYENPEIVVAVVIEHGASSTYAAKVARDVFDAYMELKEERENPEAAEKKKAEETKKPESTGKPKATASSSKSSSRKEDAEGTKATASPTASAERGKAPTETEAPNASQNSAGEGTL</sequence>
<evidence type="ECO:0000256" key="10">
    <source>
        <dbReference type="ARBA" id="ARBA00023316"/>
    </source>
</evidence>
<evidence type="ECO:0000256" key="4">
    <source>
        <dbReference type="ARBA" id="ARBA00022475"/>
    </source>
</evidence>
<evidence type="ECO:0000256" key="11">
    <source>
        <dbReference type="SAM" id="Coils"/>
    </source>
</evidence>
<name>A0A9D5LXL2_9FIRM</name>
<dbReference type="PANTHER" id="PTHR30627:SF2">
    <property type="entry name" value="PEPTIDOGLYCAN D,D-TRANSPEPTIDASE MRDA"/>
    <property type="match status" value="1"/>
</dbReference>
<feature type="domain" description="Penicillin-binding protein transpeptidase" evidence="14">
    <location>
        <begin position="400"/>
        <end position="722"/>
    </location>
</feature>
<dbReference type="GO" id="GO:0009252">
    <property type="term" value="P:peptidoglycan biosynthetic process"/>
    <property type="evidence" value="ECO:0007669"/>
    <property type="project" value="UniProtKB-KW"/>
</dbReference>
<feature type="coiled-coil region" evidence="11">
    <location>
        <begin position="155"/>
        <end position="204"/>
    </location>
</feature>
<evidence type="ECO:0000256" key="8">
    <source>
        <dbReference type="ARBA" id="ARBA00022989"/>
    </source>
</evidence>
<keyword evidence="17" id="KW-1185">Reference proteome</keyword>
<dbReference type="SUPFAM" id="SSF56519">
    <property type="entry name" value="Penicillin binding protein dimerisation domain"/>
    <property type="match status" value="1"/>
</dbReference>
<dbReference type="InterPro" id="IPR036138">
    <property type="entry name" value="PBP_dimer_sf"/>
</dbReference>
<evidence type="ECO:0000256" key="12">
    <source>
        <dbReference type="SAM" id="MobiDB-lite"/>
    </source>
</evidence>
<dbReference type="InterPro" id="IPR012338">
    <property type="entry name" value="Beta-lactam/transpept-like"/>
</dbReference>
<reference evidence="16" key="1">
    <citation type="submission" date="2020-10" db="EMBL/GenBank/DDBJ databases">
        <title>ChiBAC.</title>
        <authorList>
            <person name="Zenner C."/>
            <person name="Hitch T.C.A."/>
            <person name="Clavel T."/>
        </authorList>
    </citation>
    <scope>NUCLEOTIDE SEQUENCE</scope>
    <source>
        <strain evidence="16">DSM 107454</strain>
    </source>
</reference>
<dbReference type="RefSeq" id="WP_226392330.1">
    <property type="nucleotide sequence ID" value="NZ_JADCKB010000007.1"/>
</dbReference>
<evidence type="ECO:0000256" key="7">
    <source>
        <dbReference type="ARBA" id="ARBA00022984"/>
    </source>
</evidence>
<dbReference type="InterPro" id="IPR050515">
    <property type="entry name" value="Beta-lactam/transpept"/>
</dbReference>
<dbReference type="GO" id="GO:0005886">
    <property type="term" value="C:plasma membrane"/>
    <property type="evidence" value="ECO:0007669"/>
    <property type="project" value="UniProtKB-SubCell"/>
</dbReference>
<evidence type="ECO:0000256" key="5">
    <source>
        <dbReference type="ARBA" id="ARBA00022692"/>
    </source>
</evidence>
<keyword evidence="8 13" id="KW-1133">Transmembrane helix</keyword>
<dbReference type="Gene3D" id="3.90.1310.10">
    <property type="entry name" value="Penicillin-binding protein 2a (Domain 2)"/>
    <property type="match status" value="1"/>
</dbReference>
<proteinExistence type="inferred from homology"/>
<feature type="compositionally biased region" description="Polar residues" evidence="12">
    <location>
        <begin position="790"/>
        <end position="804"/>
    </location>
</feature>
<keyword evidence="9 13" id="KW-0472">Membrane</keyword>
<keyword evidence="10" id="KW-0961">Cell wall biogenesis/degradation</keyword>
<evidence type="ECO:0000259" key="14">
    <source>
        <dbReference type="Pfam" id="PF00905"/>
    </source>
</evidence>
<accession>A0A9D5LXL2</accession>
<feature type="region of interest" description="Disordered" evidence="12">
    <location>
        <begin position="726"/>
        <end position="804"/>
    </location>
</feature>
<dbReference type="GO" id="GO:0071972">
    <property type="term" value="F:peptidoglycan L,D-transpeptidase activity"/>
    <property type="evidence" value="ECO:0007669"/>
    <property type="project" value="TreeGrafter"/>
</dbReference>
<gene>
    <name evidence="16" type="ORF">INF28_04725</name>
</gene>
<dbReference type="InterPro" id="IPR005311">
    <property type="entry name" value="PBP_dimer"/>
</dbReference>
<dbReference type="InterPro" id="IPR001460">
    <property type="entry name" value="PCN-bd_Tpept"/>
</dbReference>